<name>A0A1V9Y0U2_9ACAR</name>
<accession>A0A1V9Y0U2</accession>
<dbReference type="InParanoid" id="A0A1V9Y0U2"/>
<dbReference type="GO" id="GO:0005085">
    <property type="term" value="F:guanyl-nucleotide exchange factor activity"/>
    <property type="evidence" value="ECO:0007669"/>
    <property type="project" value="InterPro"/>
</dbReference>
<dbReference type="OrthoDB" id="10252077at2759"/>
<dbReference type="PANTHER" id="PTHR31855">
    <property type="entry name" value="GUANINE NUCLEOTIDE EXCHANGE C9ORF72"/>
    <property type="match status" value="1"/>
</dbReference>
<evidence type="ECO:0000313" key="3">
    <source>
        <dbReference type="Proteomes" id="UP000192247"/>
    </source>
</evidence>
<reference evidence="2 3" key="1">
    <citation type="journal article" date="2017" name="Gigascience">
        <title>Draft genome of the honey bee ectoparasitic mite, Tropilaelaps mercedesae, is shaped by the parasitic life history.</title>
        <authorList>
            <person name="Dong X."/>
            <person name="Armstrong S.D."/>
            <person name="Xia D."/>
            <person name="Makepeace B.L."/>
            <person name="Darby A.C."/>
            <person name="Kadowaki T."/>
        </authorList>
    </citation>
    <scope>NUCLEOTIDE SEQUENCE [LARGE SCALE GENOMIC DNA]</scope>
    <source>
        <strain evidence="2">Wuxi-XJTLU</strain>
    </source>
</reference>
<dbReference type="EMBL" id="MNPL01001250">
    <property type="protein sequence ID" value="OQR79320.1"/>
    <property type="molecule type" value="Genomic_DNA"/>
</dbReference>
<evidence type="ECO:0000256" key="1">
    <source>
        <dbReference type="SAM" id="MobiDB-lite"/>
    </source>
</evidence>
<dbReference type="GO" id="GO:0005768">
    <property type="term" value="C:endosome"/>
    <property type="evidence" value="ECO:0007669"/>
    <property type="project" value="TreeGrafter"/>
</dbReference>
<feature type="region of interest" description="Disordered" evidence="1">
    <location>
        <begin position="1"/>
        <end position="24"/>
    </location>
</feature>
<dbReference type="Proteomes" id="UP000192247">
    <property type="component" value="Unassembled WGS sequence"/>
</dbReference>
<gene>
    <name evidence="2" type="ORF">BIW11_05821</name>
</gene>
<proteinExistence type="predicted"/>
<dbReference type="GO" id="GO:0006897">
    <property type="term" value="P:endocytosis"/>
    <property type="evidence" value="ECO:0007669"/>
    <property type="project" value="TreeGrafter"/>
</dbReference>
<feature type="compositionally biased region" description="Low complexity" evidence="1">
    <location>
        <begin position="8"/>
        <end position="24"/>
    </location>
</feature>
<dbReference type="InterPro" id="IPR027819">
    <property type="entry name" value="C9orf72"/>
</dbReference>
<evidence type="ECO:0000313" key="2">
    <source>
        <dbReference type="EMBL" id="OQR79320.1"/>
    </source>
</evidence>
<dbReference type="PANTHER" id="PTHR31855:SF2">
    <property type="entry name" value="GUANINE NUCLEOTIDE EXCHANGE FACTOR C9ORF72"/>
    <property type="match status" value="1"/>
</dbReference>
<organism evidence="2 3">
    <name type="scientific">Tropilaelaps mercedesae</name>
    <dbReference type="NCBI Taxonomy" id="418985"/>
    <lineage>
        <taxon>Eukaryota</taxon>
        <taxon>Metazoa</taxon>
        <taxon>Ecdysozoa</taxon>
        <taxon>Arthropoda</taxon>
        <taxon>Chelicerata</taxon>
        <taxon>Arachnida</taxon>
        <taxon>Acari</taxon>
        <taxon>Parasitiformes</taxon>
        <taxon>Mesostigmata</taxon>
        <taxon>Gamasina</taxon>
        <taxon>Dermanyssoidea</taxon>
        <taxon>Laelapidae</taxon>
        <taxon>Tropilaelaps</taxon>
    </lineage>
</organism>
<dbReference type="AlphaFoldDB" id="A0A1V9Y0U2"/>
<dbReference type="PROSITE" id="PS51835">
    <property type="entry name" value="DENN_C9ORF72"/>
    <property type="match status" value="1"/>
</dbReference>
<sequence>MLAMSTNESGEPTATSSSSRSAAGAVPKVPGLISAYLTSWNHLMGPQTLFCWQIECSDTDSAVAKDGRPHTTCGDGHYLKCHQYLENAEAFILEGRVPQNNKYLNEANVEASYTVNIVQLLHGYLEYCRLRKEPWPTRTLLLIAADKRVVVHSVTFTLPSSTKSLGVSLVFDLDCLWDLYNILNLTDTTLIRIAHICTQAGDQFLRCINQVTTLLNRYFSLAGEILETRFIDRKSSSVSLARWCEKEPVLMKKLLQAHLSNGGYTALIGGAKERMLGLADAMCAVLTHSELSGVVLTPQMSFYPALHLQSIMRDTSSTSGSGSTSGVPAINQLSMKELSFSPTPCVIVDMDNHNSHSPRVLRSLLYMDARTSCAANKKLKTVKAPSGDSLVERMVSELQKLSAASANEAHTEMVVRRYMSFLWGKGASLVAMIRHSRTPLSRDQCAALLNVSPTCDLDVVLSFADRIQPGATKLVKSSRGS</sequence>
<dbReference type="GO" id="GO:0005776">
    <property type="term" value="C:autophagosome"/>
    <property type="evidence" value="ECO:0007669"/>
    <property type="project" value="TreeGrafter"/>
</dbReference>
<keyword evidence="3" id="KW-1185">Reference proteome</keyword>
<protein>
    <submittedName>
        <fullName evidence="2">Uncharacterized protein</fullName>
    </submittedName>
</protein>
<dbReference type="GO" id="GO:0006914">
    <property type="term" value="P:autophagy"/>
    <property type="evidence" value="ECO:0007669"/>
    <property type="project" value="TreeGrafter"/>
</dbReference>
<comment type="caution">
    <text evidence="2">The sequence shown here is derived from an EMBL/GenBank/DDBJ whole genome shotgun (WGS) entry which is preliminary data.</text>
</comment>